<protein>
    <submittedName>
        <fullName evidence="1">LAME_0A02982g1_1</fullName>
    </submittedName>
</protein>
<dbReference type="Proteomes" id="UP000191144">
    <property type="component" value="Chromosome A"/>
</dbReference>
<sequence length="153" mass="17807">MVYLKCNLQSTCKCCDVVAQKRANNHLLLTMSKSTNYNERVCLNERDRVNVVKNSNSTQLSNLDPHTINYRSPSSSYGVCVFFVFPPFSEPTRRCPSVLPKQELYCHANITCCETRIFWERPYRDCNQFIRVMDESLDIFFSKMPAEFAGAWH</sequence>
<accession>A0A1G4IMX8</accession>
<dbReference type="EMBL" id="LT598483">
    <property type="protein sequence ID" value="SCU78013.1"/>
    <property type="molecule type" value="Genomic_DNA"/>
</dbReference>
<keyword evidence="2" id="KW-1185">Reference proteome</keyword>
<organism evidence="1 2">
    <name type="scientific">Lachancea meyersii CBS 8951</name>
    <dbReference type="NCBI Taxonomy" id="1266667"/>
    <lineage>
        <taxon>Eukaryota</taxon>
        <taxon>Fungi</taxon>
        <taxon>Dikarya</taxon>
        <taxon>Ascomycota</taxon>
        <taxon>Saccharomycotina</taxon>
        <taxon>Saccharomycetes</taxon>
        <taxon>Saccharomycetales</taxon>
        <taxon>Saccharomycetaceae</taxon>
        <taxon>Lachancea</taxon>
    </lineage>
</organism>
<gene>
    <name evidence="1" type="ORF">LAME_0A02982G</name>
</gene>
<name>A0A1G4IMX8_9SACH</name>
<dbReference type="AlphaFoldDB" id="A0A1G4IMX8"/>
<proteinExistence type="predicted"/>
<reference evidence="2" key="1">
    <citation type="submission" date="2016-03" db="EMBL/GenBank/DDBJ databases">
        <authorList>
            <person name="Devillers Hugo."/>
        </authorList>
    </citation>
    <scope>NUCLEOTIDE SEQUENCE [LARGE SCALE GENOMIC DNA]</scope>
</reference>
<evidence type="ECO:0000313" key="2">
    <source>
        <dbReference type="Proteomes" id="UP000191144"/>
    </source>
</evidence>
<evidence type="ECO:0000313" key="1">
    <source>
        <dbReference type="EMBL" id="SCU78013.1"/>
    </source>
</evidence>